<dbReference type="Pfam" id="PF23162">
    <property type="entry name" value="AEP_C962R"/>
    <property type="match status" value="1"/>
</dbReference>
<dbReference type="InterPro" id="IPR014819">
    <property type="entry name" value="PriCT_2"/>
</dbReference>
<dbReference type="InterPro" id="IPR027417">
    <property type="entry name" value="P-loop_NTPase"/>
</dbReference>
<dbReference type="InterPro" id="IPR051620">
    <property type="entry name" value="ORF904-like_C"/>
</dbReference>
<evidence type="ECO:0000256" key="3">
    <source>
        <dbReference type="ARBA" id="ARBA00022840"/>
    </source>
</evidence>
<dbReference type="InterPro" id="IPR014015">
    <property type="entry name" value="Helicase_SF3_DNA-vir"/>
</dbReference>
<keyword evidence="3" id="KW-0067">ATP-binding</keyword>
<evidence type="ECO:0000256" key="1">
    <source>
        <dbReference type="ARBA" id="ARBA00022741"/>
    </source>
</evidence>
<organism evidence="5">
    <name type="scientific">viral metagenome</name>
    <dbReference type="NCBI Taxonomy" id="1070528"/>
    <lineage>
        <taxon>unclassified sequences</taxon>
        <taxon>metagenomes</taxon>
        <taxon>organismal metagenomes</taxon>
    </lineage>
</organism>
<dbReference type="Gene3D" id="3.40.50.300">
    <property type="entry name" value="P-loop containing nucleotide triphosphate hydrolases"/>
    <property type="match status" value="1"/>
</dbReference>
<dbReference type="PANTHER" id="PTHR35372:SF2">
    <property type="entry name" value="SF3 HELICASE DOMAIN-CONTAINING PROTEIN"/>
    <property type="match status" value="1"/>
</dbReference>
<reference evidence="5" key="1">
    <citation type="journal article" date="2020" name="Nature">
        <title>Giant virus diversity and host interactions through global metagenomics.</title>
        <authorList>
            <person name="Schulz F."/>
            <person name="Roux S."/>
            <person name="Paez-Espino D."/>
            <person name="Jungbluth S."/>
            <person name="Walsh D.A."/>
            <person name="Denef V.J."/>
            <person name="McMahon K.D."/>
            <person name="Konstantinidis K.T."/>
            <person name="Eloe-Fadrosh E.A."/>
            <person name="Kyrpides N.C."/>
            <person name="Woyke T."/>
        </authorList>
    </citation>
    <scope>NUCLEOTIDE SEQUENCE</scope>
    <source>
        <strain evidence="5">GVMAG-S-1040241-154</strain>
    </source>
</reference>
<dbReference type="NCBIfam" id="TIGR01613">
    <property type="entry name" value="primase_Cterm"/>
    <property type="match status" value="1"/>
</dbReference>
<dbReference type="SUPFAM" id="SSF52540">
    <property type="entry name" value="P-loop containing nucleoside triphosphate hydrolases"/>
    <property type="match status" value="1"/>
</dbReference>
<dbReference type="GO" id="GO:0005524">
    <property type="term" value="F:ATP binding"/>
    <property type="evidence" value="ECO:0007669"/>
    <property type="project" value="UniProtKB-KW"/>
</dbReference>
<dbReference type="Pfam" id="PF08706">
    <property type="entry name" value="D5_N"/>
    <property type="match status" value="1"/>
</dbReference>
<keyword evidence="1" id="KW-0547">Nucleotide-binding</keyword>
<evidence type="ECO:0000259" key="4">
    <source>
        <dbReference type="PROSITE" id="PS51206"/>
    </source>
</evidence>
<proteinExistence type="predicted"/>
<evidence type="ECO:0000313" key="5">
    <source>
        <dbReference type="EMBL" id="QHU07262.1"/>
    </source>
</evidence>
<dbReference type="EMBL" id="MN740684">
    <property type="protein sequence ID" value="QHU07262.1"/>
    <property type="molecule type" value="Genomic_DNA"/>
</dbReference>
<dbReference type="InterPro" id="IPR006500">
    <property type="entry name" value="Helicase_put_C_phage/plasmid"/>
</dbReference>
<dbReference type="Pfam" id="PF19263">
    <property type="entry name" value="DUF5906"/>
    <property type="match status" value="1"/>
</dbReference>
<protein>
    <recommendedName>
        <fullName evidence="4">SF3 helicase domain-containing protein</fullName>
    </recommendedName>
</protein>
<dbReference type="InterPro" id="IPR056443">
    <property type="entry name" value="AEP_C962R"/>
</dbReference>
<accession>A0A6C0JNF8</accession>
<dbReference type="InterPro" id="IPR045455">
    <property type="entry name" value="NrS-1_pol-like_helicase"/>
</dbReference>
<dbReference type="GO" id="GO:0016817">
    <property type="term" value="F:hydrolase activity, acting on acid anhydrides"/>
    <property type="evidence" value="ECO:0007669"/>
    <property type="project" value="InterPro"/>
</dbReference>
<feature type="domain" description="SF3 helicase" evidence="4">
    <location>
        <begin position="575"/>
        <end position="749"/>
    </location>
</feature>
<dbReference type="InterPro" id="IPR014818">
    <property type="entry name" value="Phage/plasmid_primase_P4_C"/>
</dbReference>
<sequence length="883" mass="103428">MGIHEELNQFINKFSIQKGKPYTNTSIGHPKKSLFIPEDKYSEFIRIYSLAITNGIHLYFTEKPLNPSPLRIDLDFRFPLPISSYDFEVNENPVYKRIYTNENINLILKYYNEIITNYVDIKDDYNLAYVMEKSKPSVCRNKLKDGIHIVYPNIILNFNQQHFIRRKVLDIADKMFEGLTLTNTHEDVIDKAIIDVNCWQMYGSRKPDCDVYSVSKIYKCGKFHTDKLCAQDHIDYIKLFSMRNSEISSDICKIKDDALKEIDEYTKHVLPSIDNKQKAKLQNNIFAKSLNINKNYTSDDELILSRKLVLECLSYNRAENYEDWINLGWVLRNIDYRLLDTWIEFSKIGTSYIEGECQKLWNKMRKDHMGIGTLRWWAKQDNDLKYNEVIDGTLFPWIDKCIRSDGAHFDVAKVVQTLKKDDIRAISKVAWYYYDKDRHRWRSTSEGLLLRITLSTDICNKFIERTQYWNSLQINIEDDDQKTANAEKAKRALKIAGQLKNAGFKDSVMKECKSLFMDEKFEELLDSRTHLIGFANGVYDLKMHIFRDGMADDYISHSTKNNYIPYDPDSVEVKEINDFFSKIFINDAVRNYVLDIITCIIDGSISQERFYVFTGNGSNGKSRLLDLVQKTLGDYFCILPIALLTQKRAASNSAQGELERTKGRRFAVMQEPSEQDKINIGFMKELSGNDRILCRGLYKEPFEFKPQFKMILTCNELPEVPSDDGGTWRRIRVIEFLSKFCENPTKPNEFPMDLELSDKFDRWTETFMSMLIERHKTINPNSINEPMEVRIATESYKNNNDIIGQYKTDRLIIDSNDTNSRMGLNTLYNDFRIWCYSNVPKNKKQPDRNQLRAYFEKILGAYPIDAKGWKGIKIKSEEEDDEN</sequence>
<dbReference type="Pfam" id="PF08707">
    <property type="entry name" value="PriCT_2"/>
    <property type="match status" value="1"/>
</dbReference>
<evidence type="ECO:0000256" key="2">
    <source>
        <dbReference type="ARBA" id="ARBA00022801"/>
    </source>
</evidence>
<name>A0A6C0JNF8_9ZZZZ</name>
<dbReference type="PROSITE" id="PS51206">
    <property type="entry name" value="SF3_HELICASE_1"/>
    <property type="match status" value="1"/>
</dbReference>
<keyword evidence="2" id="KW-0378">Hydrolase</keyword>
<dbReference type="PANTHER" id="PTHR35372">
    <property type="entry name" value="ATP BINDING PROTEIN-RELATED"/>
    <property type="match status" value="1"/>
</dbReference>
<dbReference type="AlphaFoldDB" id="A0A6C0JNF8"/>